<accession>A0A1M7KNT5</accession>
<gene>
    <name evidence="4" type="ORF">SAMN05444272_2924</name>
</gene>
<dbReference type="InterPro" id="IPR036709">
    <property type="entry name" value="Autotransporte_beta_dom_sf"/>
</dbReference>
<feature type="region of interest" description="Disordered" evidence="1">
    <location>
        <begin position="210"/>
        <end position="230"/>
    </location>
</feature>
<feature type="chain" id="PRO_5013110922" description="Autotransporter domain-containing protein" evidence="2">
    <location>
        <begin position="43"/>
        <end position="2085"/>
    </location>
</feature>
<dbReference type="RefSeq" id="WP_139251144.1">
    <property type="nucleotide sequence ID" value="NZ_FRBW01000003.1"/>
</dbReference>
<proteinExistence type="predicted"/>
<evidence type="ECO:0000259" key="3">
    <source>
        <dbReference type="PROSITE" id="PS51208"/>
    </source>
</evidence>
<dbReference type="SMART" id="SM00869">
    <property type="entry name" value="Autotransporter"/>
    <property type="match status" value="1"/>
</dbReference>
<name>A0A1M7KNT5_9HYPH</name>
<dbReference type="OrthoDB" id="7794164at2"/>
<organism evidence="4 5">
    <name type="scientific">Roseibium suaedae</name>
    <dbReference type="NCBI Taxonomy" id="735517"/>
    <lineage>
        <taxon>Bacteria</taxon>
        <taxon>Pseudomonadati</taxon>
        <taxon>Pseudomonadota</taxon>
        <taxon>Alphaproteobacteria</taxon>
        <taxon>Hyphomicrobiales</taxon>
        <taxon>Stappiaceae</taxon>
        <taxon>Roseibium</taxon>
    </lineage>
</organism>
<reference evidence="4 5" key="1">
    <citation type="submission" date="2016-11" db="EMBL/GenBank/DDBJ databases">
        <authorList>
            <person name="Jaros S."/>
            <person name="Januszkiewicz K."/>
            <person name="Wedrychowicz H."/>
        </authorList>
    </citation>
    <scope>NUCLEOTIDE SEQUENCE [LARGE SCALE GENOMIC DNA]</scope>
    <source>
        <strain evidence="4 5">DSM 22153</strain>
    </source>
</reference>
<evidence type="ECO:0000313" key="4">
    <source>
        <dbReference type="EMBL" id="SHM67109.1"/>
    </source>
</evidence>
<dbReference type="InterPro" id="IPR005546">
    <property type="entry name" value="Autotransporte_beta"/>
</dbReference>
<sequence>MAGFSNGLAIGNSHRSCQRLSALRQVLLGTAALAVLSSPAAADAKWWVTSQLDADNRLVYVLHTGDTLQSGIPESLGNIALTPAGLRYVKLPWLPVPWPIPTVGPLKVSGAIDKDFAFTATSRPITIITEGATEADSNAKFIGILINAIHQRSGLIGSFLNVFGFANVTGVDSPVYAPLVDIESRGALTGDSHSPAVLITSFGTDGANGSNGSFFHSGHPGHEGQNGGDLKFTNSGVIASTGTTTVVPEGLPASGTVTVASAGGDGGHGGKAGGGAIGGHGGRGARGANGGGVYVINDSTGVIQNMAANEAAILALSIGGEGGAAGSASWASSGNDGGVGGNGGAVNVNNAGKIITAGTNAAGINAESLGGGGGSGSGGGWFGGSGDGGSGNAGGFVAVGTTGSITTSGASSSGIFASSTGGNGGDGGSETGIVAVGGDGGKGGNGGTVYVGIGGTVETSGKNAAAVMAQSVGGGGGRGGNATAIGIVSVSVGGRGGGGGNGGSVSGIVSGSITASGQNSDGLVLQSIGGGGGHGGSAVSVALGPVAVSVAVGGSGGSGGKGGTVSGTVQAGASIVTGQQPLIDDTSSGATVTPADVTKLAENQDKGDHSYAVLAQSIGGGGGKGGNVVSVAVGANPEGPSAAVAVGIGGKGGSGGEGGAVSVTNAGSLITYGRHGTAMLLQSIGGGGGAGGSSTTVAASVGPQAGSVSVGIGGSGGSGGAGGTVTAINSGSISTWSSQSLGILAQSIGGGGGSGGNVTDVAASLGSIAASVGVGVGGNGGRGADAGTVTVTQSGTVLTQGAQSHGVVAQSVAGGGGHGGNVHSYSVSVATGSSSSGGKAFSPSVAVGGSGGAGGTAGTVSLTNTGSIRTFGANSFGVVLQSVGGGGGLGGNVSALSVAAALNRSSGSDSYGGTAVSASVAVGGKGGSGGTGGSVNFTAGAGSSILTGGDESSAVVAQSIGGGGGAGGSAQTIALSTLVPNPTEARNGILNWLTKKFPNVPWDEPGTNNPGTSYSFSAAVGGNGGKGATGGAVTVTLDTSSTIETLGGHSHGVLAQSIGGGGGNGGAAHSYAIAGYGTYGVSLAIGGTGGSGNHGGSVTITDTTTNAISGLIRTTGDHSNGILAQSIGAGGGDGGTSGASSPSIPGISKKTFSLALGGNAGASGDGGTVSVTRDGAIWTSGANSYGIFAQSIGGGGGTAAQGDASKGGGLFAFSLGGSGGSGGKGGSVTISGSGTVLTFGAQSHGIVAQSVGGGGGAGGASSGGVYGIPVGLSLHLGGGGGSGSNGGTVTVNRGGEITTSGKHAVAILAQSVGGGGGIAGTGELITGTELPVNVHLANDGKGNGGAVTVSDSTADSALMIRTSGVGSHGIFAQSVGGGGGFSIIADQNTESVEFYEPGSATAGDGGNVTVSLRGSIQTTGAHAYGILAQSAGGGALVHADDNGMTILSGNGTSGRVNVATADGSLISTSGAGAHAIYAIASNSHGVFTPSSSDSAGLAVEVKGAVTASGSGAAAIRTSNGTSPTGTSKDLFSTTIEVDSTSLVSFTGIGGEGYGIYAQDVFDDIYVNVAGSVITAGDGISDSQAAIKLDGHGMVVVDAGGSVFGAIRGNFGSFTLINSGTVQGSVSGINNYLLNGGLHYLPVDLAKGIAATINANTFTLDGEVRPLLSGFGTLSGPKKLIDTDTFNGSLDQVTDSLLTDFQLSLDNNDVTLTGVDLDFSRASVSGNDATALNTIKTAVESWTNGVAVSSADTGLYTLALDVANARNQAELDAKLEALDPTQHYQTSENHAAAASAGASAMLSCGMASGSFAAIREGECTWIKGLASNEKSFDTNATSRSAGFAIGHQAALSDTWRLGVSAGFQGTSLDGKTVNSDGERYLAGAVLKYTDGPWLAAGALVGAYSEADATRRIDMSAGTSFASSHQRAASLSARLRLAYLFEFGAFNVMPLADLDAHWIHDYGYRERGAGSLNLQVKEANHALFDFRPAVRFGHDFKLQDGFTFRPYLEAGARFALNDSQLTSFLPDSLAGLNPRKLALEREDVSATLGLGLDLLGDNGFEAKLRYDGQFSDSAVGQAVSFKLGYKF</sequence>
<evidence type="ECO:0000313" key="5">
    <source>
        <dbReference type="Proteomes" id="UP000186002"/>
    </source>
</evidence>
<dbReference type="PROSITE" id="PS51208">
    <property type="entry name" value="AUTOTRANSPORTER"/>
    <property type="match status" value="1"/>
</dbReference>
<dbReference type="STRING" id="735517.SAMN05444272_2924"/>
<protein>
    <recommendedName>
        <fullName evidence="3">Autotransporter domain-containing protein</fullName>
    </recommendedName>
</protein>
<feature type="domain" description="Autotransporter" evidence="3">
    <location>
        <begin position="1812"/>
        <end position="2085"/>
    </location>
</feature>
<dbReference type="EMBL" id="FRBW01000003">
    <property type="protein sequence ID" value="SHM67109.1"/>
    <property type="molecule type" value="Genomic_DNA"/>
</dbReference>
<dbReference type="SUPFAM" id="SSF103515">
    <property type="entry name" value="Autotransporter"/>
    <property type="match status" value="1"/>
</dbReference>
<dbReference type="Proteomes" id="UP000186002">
    <property type="component" value="Unassembled WGS sequence"/>
</dbReference>
<evidence type="ECO:0000256" key="2">
    <source>
        <dbReference type="SAM" id="SignalP"/>
    </source>
</evidence>
<keyword evidence="2" id="KW-0732">Signal</keyword>
<feature type="signal peptide" evidence="2">
    <location>
        <begin position="1"/>
        <end position="42"/>
    </location>
</feature>
<keyword evidence="5" id="KW-1185">Reference proteome</keyword>
<evidence type="ECO:0000256" key="1">
    <source>
        <dbReference type="SAM" id="MobiDB-lite"/>
    </source>
</evidence>